<evidence type="ECO:0000313" key="4">
    <source>
        <dbReference type="Proteomes" id="UP000440224"/>
    </source>
</evidence>
<sequence length="174" mass="17853">MGRVPRRGARAASLVALVVLSAVAAPGQTRAAEPAPPSAEERGGWDGRFVVGMSALGVSALSLGFGILSTYHVRRVSQEMRSSAFTALFPNDDDVCAASDFLTGPGASHMRETCARGNRYNVLQYAMYGLHVGSAIAGIVLLAKSGGAGEKKGAAWVTPVVSAGYGGVVVAGRF</sequence>
<keyword evidence="2" id="KW-0732">Signal</keyword>
<dbReference type="Proteomes" id="UP000440224">
    <property type="component" value="Unassembled WGS sequence"/>
</dbReference>
<evidence type="ECO:0008006" key="5">
    <source>
        <dbReference type="Google" id="ProtNLM"/>
    </source>
</evidence>
<organism evidence="3 4">
    <name type="scientific">Polyangium spumosum</name>
    <dbReference type="NCBI Taxonomy" id="889282"/>
    <lineage>
        <taxon>Bacteria</taxon>
        <taxon>Pseudomonadati</taxon>
        <taxon>Myxococcota</taxon>
        <taxon>Polyangia</taxon>
        <taxon>Polyangiales</taxon>
        <taxon>Polyangiaceae</taxon>
        <taxon>Polyangium</taxon>
    </lineage>
</organism>
<dbReference type="EMBL" id="WJIE01000015">
    <property type="protein sequence ID" value="MRG97102.1"/>
    <property type="molecule type" value="Genomic_DNA"/>
</dbReference>
<feature type="transmembrane region" description="Helical" evidence="1">
    <location>
        <begin position="125"/>
        <end position="143"/>
    </location>
</feature>
<reference evidence="3 4" key="1">
    <citation type="submission" date="2019-10" db="EMBL/GenBank/DDBJ databases">
        <title>A soil myxobacterium in the family Polyangiaceae.</title>
        <authorList>
            <person name="Li Y."/>
            <person name="Wang J."/>
        </authorList>
    </citation>
    <scope>NUCLEOTIDE SEQUENCE [LARGE SCALE GENOMIC DNA]</scope>
    <source>
        <strain evidence="3 4">DSM 14734</strain>
    </source>
</reference>
<accession>A0A6N7PY39</accession>
<dbReference type="AlphaFoldDB" id="A0A6N7PY39"/>
<evidence type="ECO:0000313" key="3">
    <source>
        <dbReference type="EMBL" id="MRG97102.1"/>
    </source>
</evidence>
<feature type="transmembrane region" description="Helical" evidence="1">
    <location>
        <begin position="155"/>
        <end position="172"/>
    </location>
</feature>
<feature type="transmembrane region" description="Helical" evidence="1">
    <location>
        <begin position="47"/>
        <end position="71"/>
    </location>
</feature>
<evidence type="ECO:0000256" key="1">
    <source>
        <dbReference type="SAM" id="Phobius"/>
    </source>
</evidence>
<dbReference type="RefSeq" id="WP_153823886.1">
    <property type="nucleotide sequence ID" value="NZ_WJIE01000015.1"/>
</dbReference>
<keyword evidence="1" id="KW-0812">Transmembrane</keyword>
<name>A0A6N7PY39_9BACT</name>
<feature type="signal peptide" evidence="2">
    <location>
        <begin position="1"/>
        <end position="24"/>
    </location>
</feature>
<protein>
    <recommendedName>
        <fullName evidence="5">Integral membrane protein</fullName>
    </recommendedName>
</protein>
<proteinExistence type="predicted"/>
<gene>
    <name evidence="3" type="ORF">GF068_35025</name>
</gene>
<evidence type="ECO:0000256" key="2">
    <source>
        <dbReference type="SAM" id="SignalP"/>
    </source>
</evidence>
<feature type="chain" id="PRO_5026740116" description="Integral membrane protein" evidence="2">
    <location>
        <begin position="25"/>
        <end position="174"/>
    </location>
</feature>
<keyword evidence="4" id="KW-1185">Reference proteome</keyword>
<keyword evidence="1" id="KW-1133">Transmembrane helix</keyword>
<keyword evidence="1" id="KW-0472">Membrane</keyword>
<comment type="caution">
    <text evidence="3">The sequence shown here is derived from an EMBL/GenBank/DDBJ whole genome shotgun (WGS) entry which is preliminary data.</text>
</comment>